<keyword evidence="1" id="KW-1133">Transmembrane helix</keyword>
<gene>
    <name evidence="3" type="ORF">DBRI00130_LOCUS10544</name>
    <name evidence="2" type="ORF">DBRI1063_LOCUS8504</name>
</gene>
<evidence type="ECO:0000256" key="1">
    <source>
        <dbReference type="SAM" id="Phobius"/>
    </source>
</evidence>
<dbReference type="AlphaFoldDB" id="A0A6S8YEV9"/>
<name>A0A6S8YEV9_9STRA</name>
<sequence>MNALTRTAMSAIPRARAMTATRSASSATKPGTGFSSLAELKNNVWLSDPGAYPVIAVLVFATGMCTAYGTRTLMNNPDVRINMGKRQQLVRTWEGPGKYFFPN</sequence>
<evidence type="ECO:0000313" key="2">
    <source>
        <dbReference type="EMBL" id="CAD9325214.1"/>
    </source>
</evidence>
<accession>A0A6S8YEV9</accession>
<evidence type="ECO:0000313" key="3">
    <source>
        <dbReference type="EMBL" id="CAE4598913.1"/>
    </source>
</evidence>
<feature type="transmembrane region" description="Helical" evidence="1">
    <location>
        <begin position="50"/>
        <end position="70"/>
    </location>
</feature>
<dbReference type="Pfam" id="PF06522">
    <property type="entry name" value="B12D"/>
    <property type="match status" value="1"/>
</dbReference>
<keyword evidence="1" id="KW-0472">Membrane</keyword>
<dbReference type="EMBL" id="HBGN01013294">
    <property type="protein sequence ID" value="CAD9325214.1"/>
    <property type="molecule type" value="Transcribed_RNA"/>
</dbReference>
<reference evidence="3" key="1">
    <citation type="submission" date="2021-01" db="EMBL/GenBank/DDBJ databases">
        <authorList>
            <person name="Corre E."/>
            <person name="Pelletier E."/>
            <person name="Niang G."/>
            <person name="Scheremetjew M."/>
            <person name="Finn R."/>
            <person name="Kale V."/>
            <person name="Holt S."/>
            <person name="Cochrane G."/>
            <person name="Meng A."/>
            <person name="Brown T."/>
            <person name="Cohen L."/>
        </authorList>
    </citation>
    <scope>NUCLEOTIDE SEQUENCE</scope>
    <source>
        <strain evidence="3">GSO104</strain>
        <strain evidence="2">Pop2</strain>
    </source>
</reference>
<organism evidence="3">
    <name type="scientific">Ditylum brightwellii</name>
    <dbReference type="NCBI Taxonomy" id="49249"/>
    <lineage>
        <taxon>Eukaryota</taxon>
        <taxon>Sar</taxon>
        <taxon>Stramenopiles</taxon>
        <taxon>Ochrophyta</taxon>
        <taxon>Bacillariophyta</taxon>
        <taxon>Mediophyceae</taxon>
        <taxon>Lithodesmiophycidae</taxon>
        <taxon>Lithodesmiales</taxon>
        <taxon>Lithodesmiaceae</taxon>
        <taxon>Ditylum</taxon>
    </lineage>
</organism>
<protein>
    <submittedName>
        <fullName evidence="3">Uncharacterized protein</fullName>
    </submittedName>
</protein>
<dbReference type="EMBL" id="HBNS01013076">
    <property type="protein sequence ID" value="CAE4598913.1"/>
    <property type="molecule type" value="Transcribed_RNA"/>
</dbReference>
<dbReference type="InterPro" id="IPR010530">
    <property type="entry name" value="B12D"/>
</dbReference>
<proteinExistence type="predicted"/>
<keyword evidence="1" id="KW-0812">Transmembrane</keyword>